<sequence>MRRTIFDETHESYRQMLRDFIAKEVVPVYPEWEEVGHPPRDFYRRLGEIGVLGVQVPEEYGGGGSDSFKWAAVTMEETNRAGVTFGNYSAHTNLILPYLMRGNDVQKKRWLPGFASGEIMTAIAMTEPGTGSDLANISTRAVLSGDGSHYVLNGAKTFITGGVLADLVLVVARTSPYDPADRRGGLSILAVESNSDGFSVGKMLKKVGLKTSDTAELSFQDVKVPVENLLGNEGDGFSMLMQNLAQERLTIALGTISTAEAAIRFTQQYVEERQVFGKPVAAFQNTKFVLAECSTEVVAARVFADRCLQAHDDGELSVADAARAKLLCTEVAGRVIDKCVQLHGGYGYVWEYPIARQYADIRVSRIYGGTSEVMKSIIAKDMGL</sequence>
<evidence type="ECO:0000259" key="13">
    <source>
        <dbReference type="Pfam" id="PF02771"/>
    </source>
</evidence>
<keyword evidence="6 10" id="KW-0560">Oxidoreductase</keyword>
<evidence type="ECO:0000256" key="1">
    <source>
        <dbReference type="ARBA" id="ARBA00001974"/>
    </source>
</evidence>
<dbReference type="PANTHER" id="PTHR48083:SF20">
    <property type="entry name" value="LONG-CHAIN SPECIFIC ACYL-COA DEHYDROGENASE, MITOCHONDRIAL"/>
    <property type="match status" value="1"/>
</dbReference>
<dbReference type="PIRSF" id="PIRSF016578">
    <property type="entry name" value="HsaA"/>
    <property type="match status" value="1"/>
</dbReference>
<organism evidence="14 15">
    <name type="scientific">Nocardioides yefusunii</name>
    <dbReference type="NCBI Taxonomy" id="2500546"/>
    <lineage>
        <taxon>Bacteria</taxon>
        <taxon>Bacillati</taxon>
        <taxon>Actinomycetota</taxon>
        <taxon>Actinomycetes</taxon>
        <taxon>Propionibacteriales</taxon>
        <taxon>Nocardioidaceae</taxon>
        <taxon>Nocardioides</taxon>
    </lineage>
</organism>
<dbReference type="Proteomes" id="UP001596098">
    <property type="component" value="Unassembled WGS sequence"/>
</dbReference>
<keyword evidence="15" id="KW-1185">Reference proteome</keyword>
<dbReference type="InterPro" id="IPR046373">
    <property type="entry name" value="Acyl-CoA_Oxase/DH_mid-dom_sf"/>
</dbReference>
<comment type="caution">
    <text evidence="14">The sequence shown here is derived from an EMBL/GenBank/DDBJ whole genome shotgun (WGS) entry which is preliminary data.</text>
</comment>
<dbReference type="InterPro" id="IPR037069">
    <property type="entry name" value="AcylCoA_DH/ox_N_sf"/>
</dbReference>
<protein>
    <recommendedName>
        <fullName evidence="8">Acyl-[acyl-carrier-protein] dehydrogenase MbtN</fullName>
    </recommendedName>
    <alternativeName>
        <fullName evidence="9">Mycobactin synthase protein N</fullName>
    </alternativeName>
</protein>
<dbReference type="Gene3D" id="1.10.540.10">
    <property type="entry name" value="Acyl-CoA dehydrogenase/oxidase, N-terminal domain"/>
    <property type="match status" value="1"/>
</dbReference>
<name>A0ABW1QWA8_9ACTN</name>
<accession>A0ABW1QWA8</accession>
<dbReference type="EMBL" id="JBHSQI010000001">
    <property type="protein sequence ID" value="MFC6152180.1"/>
    <property type="molecule type" value="Genomic_DNA"/>
</dbReference>
<comment type="pathway">
    <text evidence="2">Siderophore biosynthesis; mycobactin biosynthesis.</text>
</comment>
<dbReference type="InterPro" id="IPR006091">
    <property type="entry name" value="Acyl-CoA_Oxase/DH_mid-dom"/>
</dbReference>
<evidence type="ECO:0000256" key="3">
    <source>
        <dbReference type="ARBA" id="ARBA00009347"/>
    </source>
</evidence>
<evidence type="ECO:0000256" key="9">
    <source>
        <dbReference type="ARBA" id="ARBA00042660"/>
    </source>
</evidence>
<evidence type="ECO:0000313" key="15">
    <source>
        <dbReference type="Proteomes" id="UP001596098"/>
    </source>
</evidence>
<dbReference type="InterPro" id="IPR006089">
    <property type="entry name" value="Acyl-CoA_DH_CS"/>
</dbReference>
<dbReference type="SUPFAM" id="SSF47203">
    <property type="entry name" value="Acyl-CoA dehydrogenase C-terminal domain-like"/>
    <property type="match status" value="1"/>
</dbReference>
<dbReference type="Gene3D" id="1.20.140.10">
    <property type="entry name" value="Butyryl-CoA Dehydrogenase, subunit A, domain 3"/>
    <property type="match status" value="1"/>
</dbReference>
<keyword evidence="5 10" id="KW-0274">FAD</keyword>
<evidence type="ECO:0000256" key="4">
    <source>
        <dbReference type="ARBA" id="ARBA00022630"/>
    </source>
</evidence>
<dbReference type="SUPFAM" id="SSF56645">
    <property type="entry name" value="Acyl-CoA dehydrogenase NM domain-like"/>
    <property type="match status" value="1"/>
</dbReference>
<dbReference type="Pfam" id="PF00441">
    <property type="entry name" value="Acyl-CoA_dh_1"/>
    <property type="match status" value="1"/>
</dbReference>
<dbReference type="InterPro" id="IPR009075">
    <property type="entry name" value="AcylCo_DH/oxidase_C"/>
</dbReference>
<gene>
    <name evidence="14" type="ORF">ACFPWU_00660</name>
</gene>
<evidence type="ECO:0000256" key="10">
    <source>
        <dbReference type="RuleBase" id="RU362125"/>
    </source>
</evidence>
<dbReference type="Pfam" id="PF02770">
    <property type="entry name" value="Acyl-CoA_dh_M"/>
    <property type="match status" value="1"/>
</dbReference>
<evidence type="ECO:0000256" key="2">
    <source>
        <dbReference type="ARBA" id="ARBA00005102"/>
    </source>
</evidence>
<reference evidence="15" key="1">
    <citation type="journal article" date="2019" name="Int. J. Syst. Evol. Microbiol.">
        <title>The Global Catalogue of Microorganisms (GCM) 10K type strain sequencing project: providing services to taxonomists for standard genome sequencing and annotation.</title>
        <authorList>
            <consortium name="The Broad Institute Genomics Platform"/>
            <consortium name="The Broad Institute Genome Sequencing Center for Infectious Disease"/>
            <person name="Wu L."/>
            <person name="Ma J."/>
        </authorList>
    </citation>
    <scope>NUCLEOTIDE SEQUENCE [LARGE SCALE GENOMIC DNA]</scope>
    <source>
        <strain evidence="15">DFY28</strain>
    </source>
</reference>
<comment type="cofactor">
    <cofactor evidence="1 10">
        <name>FAD</name>
        <dbReference type="ChEBI" id="CHEBI:57692"/>
    </cofactor>
</comment>
<evidence type="ECO:0000256" key="6">
    <source>
        <dbReference type="ARBA" id="ARBA00023002"/>
    </source>
</evidence>
<dbReference type="InterPro" id="IPR050741">
    <property type="entry name" value="Acyl-CoA_dehydrogenase"/>
</dbReference>
<dbReference type="PROSITE" id="PS00073">
    <property type="entry name" value="ACYL_COA_DH_2"/>
    <property type="match status" value="1"/>
</dbReference>
<evidence type="ECO:0000259" key="11">
    <source>
        <dbReference type="Pfam" id="PF00441"/>
    </source>
</evidence>
<dbReference type="RefSeq" id="WP_128220263.1">
    <property type="nucleotide sequence ID" value="NZ_CP034929.1"/>
</dbReference>
<evidence type="ECO:0000313" key="14">
    <source>
        <dbReference type="EMBL" id="MFC6152180.1"/>
    </source>
</evidence>
<keyword evidence="4 10" id="KW-0285">Flavoprotein</keyword>
<dbReference type="InterPro" id="IPR036250">
    <property type="entry name" value="AcylCo_DH-like_C"/>
</dbReference>
<proteinExistence type="inferred from homology"/>
<comment type="similarity">
    <text evidence="3 10">Belongs to the acyl-CoA dehydrogenase family.</text>
</comment>
<comment type="function">
    <text evidence="7">Catalyzes the dehydrogenation at the alpha-beta position of ACP-bound acyl chains. This results in the introduction of a double bond in the lipidic chain, which is further transferred to the epsilon-amino group of lysine residue in the mycobactin core by MbtK.</text>
</comment>
<dbReference type="Pfam" id="PF02771">
    <property type="entry name" value="Acyl-CoA_dh_N"/>
    <property type="match status" value="1"/>
</dbReference>
<feature type="domain" description="Acyl-CoA dehydrogenase/oxidase C-terminal" evidence="11">
    <location>
        <begin position="234"/>
        <end position="382"/>
    </location>
</feature>
<feature type="domain" description="Acyl-CoA oxidase/dehydrogenase middle" evidence="12">
    <location>
        <begin position="122"/>
        <end position="222"/>
    </location>
</feature>
<evidence type="ECO:0000256" key="8">
    <source>
        <dbReference type="ARBA" id="ARBA00040394"/>
    </source>
</evidence>
<evidence type="ECO:0000259" key="12">
    <source>
        <dbReference type="Pfam" id="PF02770"/>
    </source>
</evidence>
<dbReference type="Gene3D" id="2.40.110.10">
    <property type="entry name" value="Butyryl-CoA Dehydrogenase, subunit A, domain 2"/>
    <property type="match status" value="1"/>
</dbReference>
<dbReference type="InterPro" id="IPR013786">
    <property type="entry name" value="AcylCoA_DH/ox_N"/>
</dbReference>
<dbReference type="InterPro" id="IPR009100">
    <property type="entry name" value="AcylCoA_DH/oxidase_NM_dom_sf"/>
</dbReference>
<dbReference type="PANTHER" id="PTHR48083">
    <property type="entry name" value="MEDIUM-CHAIN SPECIFIC ACYL-COA DEHYDROGENASE, MITOCHONDRIAL-RELATED"/>
    <property type="match status" value="1"/>
</dbReference>
<evidence type="ECO:0000256" key="5">
    <source>
        <dbReference type="ARBA" id="ARBA00022827"/>
    </source>
</evidence>
<feature type="domain" description="Acyl-CoA dehydrogenase/oxidase N-terminal" evidence="13">
    <location>
        <begin position="8"/>
        <end position="118"/>
    </location>
</feature>
<evidence type="ECO:0000256" key="7">
    <source>
        <dbReference type="ARBA" id="ARBA00037085"/>
    </source>
</evidence>